<keyword evidence="1" id="KW-0472">Membrane</keyword>
<feature type="transmembrane region" description="Helical" evidence="1">
    <location>
        <begin position="98"/>
        <end position="116"/>
    </location>
</feature>
<protein>
    <submittedName>
        <fullName evidence="2">Uncharacterized protein</fullName>
    </submittedName>
</protein>
<keyword evidence="1" id="KW-1133">Transmembrane helix</keyword>
<dbReference type="PANTHER" id="PTHR34187:SF2">
    <property type="entry name" value="DUF202 DOMAIN-CONTAINING PROTEIN"/>
    <property type="match status" value="1"/>
</dbReference>
<sequence length="190" mass="22112">MSRDTSQTKFIHTAGGVVQYSPMAIQQPQHTSHQPQLRSWLLAWFFSPFIIPNEGSTARDHLTRDRTWMQWVTFPFLYLVYSTYQINHFLLPDSQIRLSSLLVVVSLVICVSFPGQSDDDDHHNERRDLEKFQNPFAIAFLALSILFPLVGFVEYLTIHHSMSMKRGIAQSGFNYFVQVMFSFLDIFFEP</sequence>
<name>A0A0L6VA35_9BASI</name>
<dbReference type="EMBL" id="LAVV01006959">
    <property type="protein sequence ID" value="KNZ57623.1"/>
    <property type="molecule type" value="Genomic_DNA"/>
</dbReference>
<dbReference type="PANTHER" id="PTHR34187">
    <property type="entry name" value="FGR18P"/>
    <property type="match status" value="1"/>
</dbReference>
<proteinExistence type="predicted"/>
<feature type="transmembrane region" description="Helical" evidence="1">
    <location>
        <begin position="168"/>
        <end position="188"/>
    </location>
</feature>
<feature type="transmembrane region" description="Helical" evidence="1">
    <location>
        <begin position="68"/>
        <end position="86"/>
    </location>
</feature>
<evidence type="ECO:0000256" key="1">
    <source>
        <dbReference type="SAM" id="Phobius"/>
    </source>
</evidence>
<dbReference type="VEuPathDB" id="FungiDB:VP01_210g2"/>
<reference evidence="2 3" key="1">
    <citation type="submission" date="2015-08" db="EMBL/GenBank/DDBJ databases">
        <title>Next Generation Sequencing and Analysis of the Genome of Puccinia sorghi L Schw, the Causal Agent of Maize Common Rust.</title>
        <authorList>
            <person name="Rochi L."/>
            <person name="Burguener G."/>
            <person name="Darino M."/>
            <person name="Turjanski A."/>
            <person name="Kreff E."/>
            <person name="Dieguez M.J."/>
            <person name="Sacco F."/>
        </authorList>
    </citation>
    <scope>NUCLEOTIDE SEQUENCE [LARGE SCALE GENOMIC DNA]</scope>
    <source>
        <strain evidence="2 3">RO10H11247</strain>
    </source>
</reference>
<keyword evidence="3" id="KW-1185">Reference proteome</keyword>
<organism evidence="2 3">
    <name type="scientific">Puccinia sorghi</name>
    <dbReference type="NCBI Taxonomy" id="27349"/>
    <lineage>
        <taxon>Eukaryota</taxon>
        <taxon>Fungi</taxon>
        <taxon>Dikarya</taxon>
        <taxon>Basidiomycota</taxon>
        <taxon>Pucciniomycotina</taxon>
        <taxon>Pucciniomycetes</taxon>
        <taxon>Pucciniales</taxon>
        <taxon>Pucciniaceae</taxon>
        <taxon>Puccinia</taxon>
    </lineage>
</organism>
<keyword evidence="1" id="KW-0812">Transmembrane</keyword>
<dbReference type="OrthoDB" id="5525680at2759"/>
<gene>
    <name evidence="2" type="ORF">VP01_210g2</name>
</gene>
<dbReference type="Proteomes" id="UP000037035">
    <property type="component" value="Unassembled WGS sequence"/>
</dbReference>
<comment type="caution">
    <text evidence="2">The sequence shown here is derived from an EMBL/GenBank/DDBJ whole genome shotgun (WGS) entry which is preliminary data.</text>
</comment>
<feature type="transmembrane region" description="Helical" evidence="1">
    <location>
        <begin position="136"/>
        <end position="156"/>
    </location>
</feature>
<evidence type="ECO:0000313" key="3">
    <source>
        <dbReference type="Proteomes" id="UP000037035"/>
    </source>
</evidence>
<dbReference type="InterPro" id="IPR052053">
    <property type="entry name" value="IM_YidH-like"/>
</dbReference>
<evidence type="ECO:0000313" key="2">
    <source>
        <dbReference type="EMBL" id="KNZ57623.1"/>
    </source>
</evidence>
<accession>A0A0L6VA35</accession>
<dbReference type="AlphaFoldDB" id="A0A0L6VA35"/>